<comment type="caution">
    <text evidence="2">The sequence shown here is derived from an EMBL/GenBank/DDBJ whole genome shotgun (WGS) entry which is preliminary data.</text>
</comment>
<feature type="transmembrane region" description="Helical" evidence="1">
    <location>
        <begin position="12"/>
        <end position="34"/>
    </location>
</feature>
<keyword evidence="1" id="KW-0812">Transmembrane</keyword>
<feature type="transmembrane region" description="Helical" evidence="1">
    <location>
        <begin position="919"/>
        <end position="940"/>
    </location>
</feature>
<dbReference type="Gene3D" id="1.20.1640.10">
    <property type="entry name" value="Multidrug efflux transporter AcrB transmembrane domain"/>
    <property type="match status" value="2"/>
</dbReference>
<dbReference type="EMBL" id="VGLS01000238">
    <property type="protein sequence ID" value="MBM3223992.1"/>
    <property type="molecule type" value="Genomic_DNA"/>
</dbReference>
<feature type="transmembrane region" description="Helical" evidence="1">
    <location>
        <begin position="359"/>
        <end position="379"/>
    </location>
</feature>
<feature type="transmembrane region" description="Helical" evidence="1">
    <location>
        <begin position="864"/>
        <end position="882"/>
    </location>
</feature>
<dbReference type="InterPro" id="IPR001036">
    <property type="entry name" value="Acrflvin-R"/>
</dbReference>
<feature type="transmembrane region" description="Helical" evidence="1">
    <location>
        <begin position="504"/>
        <end position="527"/>
    </location>
</feature>
<feature type="transmembrane region" description="Helical" evidence="1">
    <location>
        <begin position="462"/>
        <end position="483"/>
    </location>
</feature>
<sequence length="1057" mass="117202">MKLIEFCVRYPVSVLVGMILALLFGMIALMRIPLQMTPTVDRPEVSVETIYRGAAPLEVENEIVDRQEEKLNSAQELREIVSTSSEGRAMITLRFDWGVNKDVARLEVSEKLDLVVNIPADAERPVIRAISSDEETPIAWLVVHTKRDINEVRLEAEDVIKPRLERVEGVGAVWMFGGQEREVHVMLDYAALTARGLSIAQVREALLRENRNVKGGNIDEGKTRHAVRTVGQFTDLKQIEKVVVATREGRPVYVRDVATVQFGYKERDRSIRLRGQPTMGFGVLRRTGANTIEVMQGLKQELAYLNSVYNEKDIRFTIVYDETDYIYDALHLVTDNLYEASLLTVLVLLFFLRSPSGLLVIAMSIPMSVISIFVILQAMGRTLNIVMLAGLAFAVGNVVDNSIVVLENIFRHREMGKSRVQATLGGTGEVWGAILASTLTNMAVFLPIIFVKDEVGQLFRDIAISTAISTALSFVVAITVVPMMASRILKVQSDGAHASRWQRALDIVLLGWLGRAFTNGLVGLLSWLRGGVLRRLVLVMGMTAGSLYLSWHFLPPLDYLPKGNRNLILAVVQVPPGFNLEQVERLLTELEGRYLQVPQIEYLFTVSRTENPLLGIIAKPEYTSLQGIQDIINKLRQISPGIPGTRAVFVTQQPLFRRSGQLLGGTNIEIDIRGSELDEVRTIAGTIERQTRALPGINFVRSSFEWGNPEIQVHVDREKVAELGFSVSEVGYLVETLIAGTQAGAFRERGKERDLTLIGTVRGAVRTQDLENVVLYPPKGQPVRLSDIATIRPAEGPTKVEHLDRDRSIKLTVNLKEEIALQTAIDAVKAQVIQPLRRDLPLGYAVNVSGQAKDLDRTWESLKWAFLLALLITYLLMCSLYESFTYPFIIIFSIPPAMVGGVLSLRLMHAVEPTVKLDVLAMLGFIIMAGVVVNAAILLVEQALNHIQEGMAPQDAIIESARNRLRPIFMTASSILGFLPLVLSSGAGSELYRGMGAVQLGGMTVSTLFTLVLVPTVFSLWIDTQTGLRRLFRRAPTHTAPLAASLELIEEREEVGD</sequence>
<feature type="transmembrane region" description="Helical" evidence="1">
    <location>
        <begin position="533"/>
        <end position="554"/>
    </location>
</feature>
<dbReference type="GO" id="GO:0042910">
    <property type="term" value="F:xenobiotic transmembrane transporter activity"/>
    <property type="evidence" value="ECO:0007669"/>
    <property type="project" value="TreeGrafter"/>
</dbReference>
<protein>
    <submittedName>
        <fullName evidence="2">Efflux RND transporter permease subunit</fullName>
    </submittedName>
</protein>
<dbReference type="InterPro" id="IPR027463">
    <property type="entry name" value="AcrB_DN_DC_subdom"/>
</dbReference>
<reference evidence="2" key="1">
    <citation type="submission" date="2019-03" db="EMBL/GenBank/DDBJ databases">
        <title>Lake Tanganyika Metagenome-Assembled Genomes (MAGs).</title>
        <authorList>
            <person name="Tran P."/>
        </authorList>
    </citation>
    <scope>NUCLEOTIDE SEQUENCE</scope>
    <source>
        <strain evidence="2">K_DeepCast_65m_m2_066</strain>
    </source>
</reference>
<evidence type="ECO:0000313" key="3">
    <source>
        <dbReference type="Proteomes" id="UP000712673"/>
    </source>
</evidence>
<name>A0A938B0P2_UNCTE</name>
<dbReference type="PANTHER" id="PTHR32063">
    <property type="match status" value="1"/>
</dbReference>
<dbReference type="Pfam" id="PF00873">
    <property type="entry name" value="ACR_tran"/>
    <property type="match status" value="1"/>
</dbReference>
<dbReference type="AlphaFoldDB" id="A0A938B0P2"/>
<dbReference type="PRINTS" id="PR00702">
    <property type="entry name" value="ACRIFLAVINRP"/>
</dbReference>
<feature type="transmembrane region" description="Helical" evidence="1">
    <location>
        <begin position="888"/>
        <end position="907"/>
    </location>
</feature>
<dbReference type="SUPFAM" id="SSF82714">
    <property type="entry name" value="Multidrug efflux transporter AcrB TolC docking domain, DN and DC subdomains"/>
    <property type="match status" value="2"/>
</dbReference>
<proteinExistence type="predicted"/>
<dbReference type="Gene3D" id="3.30.2090.10">
    <property type="entry name" value="Multidrug efflux transporter AcrB TolC docking domain, DN and DC subdomains"/>
    <property type="match status" value="2"/>
</dbReference>
<dbReference type="Gene3D" id="3.30.70.1320">
    <property type="entry name" value="Multidrug efflux transporter AcrB pore domain like"/>
    <property type="match status" value="1"/>
</dbReference>
<evidence type="ECO:0000313" key="2">
    <source>
        <dbReference type="EMBL" id="MBM3223992.1"/>
    </source>
</evidence>
<feature type="transmembrane region" description="Helical" evidence="1">
    <location>
        <begin position="430"/>
        <end position="450"/>
    </location>
</feature>
<feature type="transmembrane region" description="Helical" evidence="1">
    <location>
        <begin position="968"/>
        <end position="988"/>
    </location>
</feature>
<dbReference type="PANTHER" id="PTHR32063:SF0">
    <property type="entry name" value="SWARMING MOTILITY PROTEIN SWRC"/>
    <property type="match status" value="1"/>
</dbReference>
<dbReference type="GO" id="GO:0005886">
    <property type="term" value="C:plasma membrane"/>
    <property type="evidence" value="ECO:0007669"/>
    <property type="project" value="TreeGrafter"/>
</dbReference>
<accession>A0A938B0P2</accession>
<keyword evidence="1" id="KW-0472">Membrane</keyword>
<feature type="transmembrane region" description="Helical" evidence="1">
    <location>
        <begin position="385"/>
        <end position="410"/>
    </location>
</feature>
<keyword evidence="1" id="KW-1133">Transmembrane helix</keyword>
<dbReference type="SUPFAM" id="SSF82693">
    <property type="entry name" value="Multidrug efflux transporter AcrB pore domain, PN1, PN2, PC1 and PC2 subdomains"/>
    <property type="match status" value="3"/>
</dbReference>
<evidence type="ECO:0000256" key="1">
    <source>
        <dbReference type="SAM" id="Phobius"/>
    </source>
</evidence>
<feature type="transmembrane region" description="Helical" evidence="1">
    <location>
        <begin position="1000"/>
        <end position="1022"/>
    </location>
</feature>
<dbReference type="SUPFAM" id="SSF82866">
    <property type="entry name" value="Multidrug efflux transporter AcrB transmembrane domain"/>
    <property type="match status" value="2"/>
</dbReference>
<organism evidence="2 3">
    <name type="scientific">Tectimicrobiota bacterium</name>
    <dbReference type="NCBI Taxonomy" id="2528274"/>
    <lineage>
        <taxon>Bacteria</taxon>
        <taxon>Pseudomonadati</taxon>
        <taxon>Nitrospinota/Tectimicrobiota group</taxon>
        <taxon>Candidatus Tectimicrobiota</taxon>
    </lineage>
</organism>
<gene>
    <name evidence="2" type="ORF">FJZ47_09350</name>
</gene>
<dbReference type="Proteomes" id="UP000712673">
    <property type="component" value="Unassembled WGS sequence"/>
</dbReference>
<dbReference type="Gene3D" id="3.30.70.1440">
    <property type="entry name" value="Multidrug efflux transporter AcrB pore domain"/>
    <property type="match status" value="1"/>
</dbReference>
<dbReference type="Gene3D" id="3.30.70.1430">
    <property type="entry name" value="Multidrug efflux transporter AcrB pore domain"/>
    <property type="match status" value="2"/>
</dbReference>